<feature type="compositionally biased region" description="Polar residues" evidence="1">
    <location>
        <begin position="13"/>
        <end position="25"/>
    </location>
</feature>
<dbReference type="AlphaFoldDB" id="A0AAD1YA88"/>
<dbReference type="Proteomes" id="UP001295684">
    <property type="component" value="Unassembled WGS sequence"/>
</dbReference>
<feature type="region of interest" description="Disordered" evidence="1">
    <location>
        <begin position="223"/>
        <end position="269"/>
    </location>
</feature>
<feature type="region of interest" description="Disordered" evidence="1">
    <location>
        <begin position="1"/>
        <end position="89"/>
    </location>
</feature>
<feature type="compositionally biased region" description="Basic and acidic residues" evidence="1">
    <location>
        <begin position="336"/>
        <end position="345"/>
    </location>
</feature>
<sequence length="595" mass="68419">METTKSKVDSLQLLETIQTPNNNKSPKMRLPRMYQSRGRASRQSSHPGQAAQDSDFTSKTFSSQTSFYNKASHSPNGGATPVTPKAPHSNTNILKKQAQQLLQDLAEDIDAFHCVDCLHKFARACMHKIKQIGGLSLEQLNIKEIGSRLSKHKSKASSPKVKFLKQFLCNPKAREEFYNTKSKNFAVIAPLLYKEMVEQYYNSQTSVGGMKFVKRNLDPQKPFVPIKKLEKDQKRGKSSKLAPKIREQQGQNKSVSLTTRVPTNHTNFQPQKLISKRDLQYYKLTGTTDLEVVEYGNNSIRRRKYNLNDRSRGDSEETPKKKTSKRKLRASSNNDKAPKRSETSKSRLPSIKQEKKKKSADPRTLHTSNTKKVMKEIQKPVVQKVDEEGHVIREPKRCIILTNRKVSKLKRRTKRHLNKDLSISEEEKSEKNKKHFMKNINQISSNKSRSIVTAKVYPQRRRGHEIEKSKSIQMQNIEKNLHSKKNKIDQEYDKIKKYAKSPKPKKEKSKKWMFKTEKKLSPPLQAPDGSLDSLTKKMERLLAQVPLDKREQFLANFVPNTKNSTESSKFSTTKDDRRSSEYTLFVNSSNEQSGN</sequence>
<dbReference type="EMBL" id="CAMPGE010030050">
    <property type="protein sequence ID" value="CAI2387549.1"/>
    <property type="molecule type" value="Genomic_DNA"/>
</dbReference>
<comment type="caution">
    <text evidence="2">The sequence shown here is derived from an EMBL/GenBank/DDBJ whole genome shotgun (WGS) entry which is preliminary data.</text>
</comment>
<feature type="region of interest" description="Disordered" evidence="1">
    <location>
        <begin position="303"/>
        <end position="375"/>
    </location>
</feature>
<protein>
    <submittedName>
        <fullName evidence="2">Uncharacterized protein</fullName>
    </submittedName>
</protein>
<feature type="compositionally biased region" description="Polar residues" evidence="1">
    <location>
        <begin position="558"/>
        <end position="571"/>
    </location>
</feature>
<evidence type="ECO:0000313" key="3">
    <source>
        <dbReference type="Proteomes" id="UP001295684"/>
    </source>
</evidence>
<feature type="region of interest" description="Disordered" evidence="1">
    <location>
        <begin position="498"/>
        <end position="531"/>
    </location>
</feature>
<evidence type="ECO:0000313" key="2">
    <source>
        <dbReference type="EMBL" id="CAI2387549.1"/>
    </source>
</evidence>
<feature type="compositionally biased region" description="Polar residues" evidence="1">
    <location>
        <begin position="68"/>
        <end position="77"/>
    </location>
</feature>
<name>A0AAD1YA88_EUPCR</name>
<feature type="compositionally biased region" description="Basic residues" evidence="1">
    <location>
        <begin position="498"/>
        <end position="513"/>
    </location>
</feature>
<feature type="compositionally biased region" description="Polar residues" evidence="1">
    <location>
        <begin position="248"/>
        <end position="269"/>
    </location>
</feature>
<feature type="compositionally biased region" description="Low complexity" evidence="1">
    <location>
        <begin position="52"/>
        <end position="67"/>
    </location>
</feature>
<organism evidence="2 3">
    <name type="scientific">Euplotes crassus</name>
    <dbReference type="NCBI Taxonomy" id="5936"/>
    <lineage>
        <taxon>Eukaryota</taxon>
        <taxon>Sar</taxon>
        <taxon>Alveolata</taxon>
        <taxon>Ciliophora</taxon>
        <taxon>Intramacronucleata</taxon>
        <taxon>Spirotrichea</taxon>
        <taxon>Hypotrichia</taxon>
        <taxon>Euplotida</taxon>
        <taxon>Euplotidae</taxon>
        <taxon>Moneuplotes</taxon>
    </lineage>
</organism>
<reference evidence="2" key="1">
    <citation type="submission" date="2023-07" db="EMBL/GenBank/DDBJ databases">
        <authorList>
            <consortium name="AG Swart"/>
            <person name="Singh M."/>
            <person name="Singh A."/>
            <person name="Seah K."/>
            <person name="Emmerich C."/>
        </authorList>
    </citation>
    <scope>NUCLEOTIDE SEQUENCE</scope>
    <source>
        <strain evidence="2">DP1</strain>
    </source>
</reference>
<feature type="region of interest" description="Disordered" evidence="1">
    <location>
        <begin position="556"/>
        <end position="595"/>
    </location>
</feature>
<accession>A0AAD1YA88</accession>
<proteinExistence type="predicted"/>
<evidence type="ECO:0000256" key="1">
    <source>
        <dbReference type="SAM" id="MobiDB-lite"/>
    </source>
</evidence>
<feature type="compositionally biased region" description="Basic and acidic residues" evidence="1">
    <location>
        <begin position="306"/>
        <end position="320"/>
    </location>
</feature>
<keyword evidence="3" id="KW-1185">Reference proteome</keyword>
<feature type="compositionally biased region" description="Polar residues" evidence="1">
    <location>
        <begin position="581"/>
        <end position="595"/>
    </location>
</feature>
<gene>
    <name evidence="2" type="ORF">ECRASSUSDP1_LOCUS29182</name>
</gene>